<reference evidence="1 2" key="1">
    <citation type="submission" date="2019-08" db="EMBL/GenBank/DDBJ databases">
        <title>Whole genome of Aphis craccivora.</title>
        <authorList>
            <person name="Voronova N.V."/>
            <person name="Shulinski R.S."/>
            <person name="Bandarenka Y.V."/>
            <person name="Zhorov D.G."/>
            <person name="Warner D."/>
        </authorList>
    </citation>
    <scope>NUCLEOTIDE SEQUENCE [LARGE SCALE GENOMIC DNA]</scope>
    <source>
        <strain evidence="1">180601</strain>
        <tissue evidence="1">Whole Body</tissue>
    </source>
</reference>
<dbReference type="Proteomes" id="UP000478052">
    <property type="component" value="Unassembled WGS sequence"/>
</dbReference>
<sequence length="96" mass="11316">MDRRKGPRSPKYSISLWNCYESASTLLPKTKNTVDGWHRGFSSLLGYAYHPTLWIFIEVLKDRQHLEDIKQEQFISDCSKKIRNLTLSYNTNYVSE</sequence>
<dbReference type="EMBL" id="VUJU01000447">
    <property type="protein sequence ID" value="KAF0770358.1"/>
    <property type="molecule type" value="Genomic_DNA"/>
</dbReference>
<accession>A0A6G0ZGW9</accession>
<keyword evidence="2" id="KW-1185">Reference proteome</keyword>
<dbReference type="AlphaFoldDB" id="A0A6G0ZGW9"/>
<comment type="caution">
    <text evidence="1">The sequence shown here is derived from an EMBL/GenBank/DDBJ whole genome shotgun (WGS) entry which is preliminary data.</text>
</comment>
<gene>
    <name evidence="1" type="ORF">FWK35_00015709</name>
</gene>
<organism evidence="1 2">
    <name type="scientific">Aphis craccivora</name>
    <name type="common">Cowpea aphid</name>
    <dbReference type="NCBI Taxonomy" id="307492"/>
    <lineage>
        <taxon>Eukaryota</taxon>
        <taxon>Metazoa</taxon>
        <taxon>Ecdysozoa</taxon>
        <taxon>Arthropoda</taxon>
        <taxon>Hexapoda</taxon>
        <taxon>Insecta</taxon>
        <taxon>Pterygota</taxon>
        <taxon>Neoptera</taxon>
        <taxon>Paraneoptera</taxon>
        <taxon>Hemiptera</taxon>
        <taxon>Sternorrhyncha</taxon>
        <taxon>Aphidomorpha</taxon>
        <taxon>Aphidoidea</taxon>
        <taxon>Aphididae</taxon>
        <taxon>Aphidini</taxon>
        <taxon>Aphis</taxon>
        <taxon>Aphis</taxon>
    </lineage>
</organism>
<protein>
    <submittedName>
        <fullName evidence="1">Uncharacterized protein</fullName>
    </submittedName>
</protein>
<proteinExistence type="predicted"/>
<dbReference type="OrthoDB" id="6599594at2759"/>
<name>A0A6G0ZGW9_APHCR</name>
<evidence type="ECO:0000313" key="1">
    <source>
        <dbReference type="EMBL" id="KAF0770358.1"/>
    </source>
</evidence>
<evidence type="ECO:0000313" key="2">
    <source>
        <dbReference type="Proteomes" id="UP000478052"/>
    </source>
</evidence>